<feature type="binding site" evidence="10">
    <location>
        <position position="77"/>
    </location>
    <ligand>
        <name>Na(+)</name>
        <dbReference type="ChEBI" id="CHEBI:29101"/>
        <note>structural</note>
    </ligand>
</feature>
<dbReference type="Proteomes" id="UP000027602">
    <property type="component" value="Chromosome"/>
</dbReference>
<name>I3E8J5_BACMM</name>
<sequence>MYYVVIGFGGMIGSLLRYFLSITALSLWGKGFPLGTLLANLLGAFTLGWLTKNKAIQRKLPPHIVSGIGTGIIGSFTTFSTFSLETIQLVEQNNLFLGFIYVIVSIIGGLFSVWLGSYIAKNAKYTGKDSL</sequence>
<keyword evidence="5 10" id="KW-0472">Membrane</keyword>
<evidence type="ECO:0000256" key="1">
    <source>
        <dbReference type="ARBA" id="ARBA00004651"/>
    </source>
</evidence>
<dbReference type="HAMAP" id="MF_00454">
    <property type="entry name" value="FluC"/>
    <property type="match status" value="1"/>
</dbReference>
<dbReference type="GO" id="GO:0005886">
    <property type="term" value="C:plasma membrane"/>
    <property type="evidence" value="ECO:0007669"/>
    <property type="project" value="UniProtKB-SubCell"/>
</dbReference>
<evidence type="ECO:0000256" key="7">
    <source>
        <dbReference type="ARBA" id="ARBA00035120"/>
    </source>
</evidence>
<keyword evidence="10" id="KW-0813">Transport</keyword>
<dbReference type="Pfam" id="PF02537">
    <property type="entry name" value="CRCB"/>
    <property type="match status" value="1"/>
</dbReference>
<protein>
    <recommendedName>
        <fullName evidence="10">Fluoride-specific ion channel FluC</fullName>
    </recommendedName>
</protein>
<evidence type="ECO:0000256" key="2">
    <source>
        <dbReference type="ARBA" id="ARBA00022475"/>
    </source>
</evidence>
<evidence type="ECO:0000256" key="10">
    <source>
        <dbReference type="HAMAP-Rule" id="MF_00454"/>
    </source>
</evidence>
<dbReference type="InterPro" id="IPR003691">
    <property type="entry name" value="FluC"/>
</dbReference>
<dbReference type="GO" id="GO:0140114">
    <property type="term" value="P:cellular detoxification of fluoride"/>
    <property type="evidence" value="ECO:0007669"/>
    <property type="project" value="UniProtKB-UniRule"/>
</dbReference>
<dbReference type="KEGG" id="bmet:BMMGA3_08405"/>
<dbReference type="eggNOG" id="COG0239">
    <property type="taxonomic scope" value="Bacteria"/>
</dbReference>
<keyword evidence="10" id="KW-0915">Sodium</keyword>
<dbReference type="NCBIfam" id="TIGR00494">
    <property type="entry name" value="crcB"/>
    <property type="match status" value="1"/>
</dbReference>
<feature type="transmembrane region" description="Helical" evidence="10">
    <location>
        <begin position="34"/>
        <end position="51"/>
    </location>
</feature>
<feature type="binding site" evidence="10">
    <location>
        <position position="74"/>
    </location>
    <ligand>
        <name>Na(+)</name>
        <dbReference type="ChEBI" id="CHEBI:29101"/>
        <note>structural</note>
    </ligand>
</feature>
<evidence type="ECO:0000256" key="3">
    <source>
        <dbReference type="ARBA" id="ARBA00022692"/>
    </source>
</evidence>
<comment type="catalytic activity">
    <reaction evidence="8">
        <text>fluoride(in) = fluoride(out)</text>
        <dbReference type="Rhea" id="RHEA:76159"/>
        <dbReference type="ChEBI" id="CHEBI:17051"/>
    </reaction>
    <physiologicalReaction direction="left-to-right" evidence="8">
        <dbReference type="Rhea" id="RHEA:76160"/>
    </physiologicalReaction>
</comment>
<comment type="subcellular location">
    <subcellularLocation>
        <location evidence="1 10">Cell membrane</location>
        <topology evidence="1 10">Multi-pass membrane protein</topology>
    </subcellularLocation>
</comment>
<dbReference type="EMBL" id="CP007739">
    <property type="protein sequence ID" value="AIE60087.1"/>
    <property type="molecule type" value="Genomic_DNA"/>
</dbReference>
<keyword evidence="2 10" id="KW-1003">Cell membrane</keyword>
<evidence type="ECO:0000256" key="8">
    <source>
        <dbReference type="ARBA" id="ARBA00035585"/>
    </source>
</evidence>
<keyword evidence="4 10" id="KW-1133">Transmembrane helix</keyword>
<dbReference type="GO" id="GO:0046872">
    <property type="term" value="F:metal ion binding"/>
    <property type="evidence" value="ECO:0007669"/>
    <property type="project" value="UniProtKB-KW"/>
</dbReference>
<evidence type="ECO:0000256" key="4">
    <source>
        <dbReference type="ARBA" id="ARBA00022989"/>
    </source>
</evidence>
<dbReference type="PANTHER" id="PTHR28259">
    <property type="entry name" value="FLUORIDE EXPORT PROTEIN 1-RELATED"/>
    <property type="match status" value="1"/>
</dbReference>
<dbReference type="RefSeq" id="WP_004434120.1">
    <property type="nucleotide sequence ID" value="NZ_ADWW01000002.1"/>
</dbReference>
<keyword evidence="10" id="KW-0479">Metal-binding</keyword>
<feature type="transmembrane region" description="Helical" evidence="10">
    <location>
        <begin position="7"/>
        <end position="28"/>
    </location>
</feature>
<dbReference type="HOGENOM" id="CLU_114342_1_2_9"/>
<evidence type="ECO:0000256" key="5">
    <source>
        <dbReference type="ARBA" id="ARBA00023136"/>
    </source>
</evidence>
<dbReference type="GO" id="GO:0062054">
    <property type="term" value="F:fluoride channel activity"/>
    <property type="evidence" value="ECO:0007669"/>
    <property type="project" value="UniProtKB-UniRule"/>
</dbReference>
<feature type="transmembrane region" description="Helical" evidence="10">
    <location>
        <begin position="96"/>
        <end position="120"/>
    </location>
</feature>
<dbReference type="OrthoDB" id="9799631at2"/>
<keyword evidence="6 10" id="KW-0407">Ion channel</keyword>
<evidence type="ECO:0000313" key="12">
    <source>
        <dbReference type="Proteomes" id="UP000027602"/>
    </source>
</evidence>
<evidence type="ECO:0000256" key="9">
    <source>
        <dbReference type="ARBA" id="ARBA00049940"/>
    </source>
</evidence>
<evidence type="ECO:0000313" key="11">
    <source>
        <dbReference type="EMBL" id="AIE60087.1"/>
    </source>
</evidence>
<gene>
    <name evidence="10" type="primary">fluC</name>
    <name evidence="10" type="synonym">crcB</name>
    <name evidence="11" type="ORF">BMMGA3_08405</name>
</gene>
<comment type="function">
    <text evidence="9 10">Fluoride-specific ion channel. Important for reducing fluoride concentration in the cell, thus reducing its toxicity.</text>
</comment>
<reference evidence="11 12" key="1">
    <citation type="journal article" date="2015" name="BMC Genomics">
        <title>Transcriptome analysis of thermophilic methylotrophic Bacillus methanolicus MGA3 using RNA-sequencing provides detailed insights into its previously uncharted transcriptional landscape.</title>
        <authorList>
            <person name="Irla M."/>
            <person name="Neshat A."/>
            <person name="Brautaset T."/>
            <person name="Ruckert C."/>
            <person name="Kalinowski J."/>
            <person name="Wendisch V.F."/>
        </authorList>
    </citation>
    <scope>NUCLEOTIDE SEQUENCE [LARGE SCALE GENOMIC DNA]</scope>
    <source>
        <strain evidence="12">MGA3 / ATCC 53907</strain>
    </source>
</reference>
<dbReference type="AlphaFoldDB" id="I3E8J5"/>
<dbReference type="PANTHER" id="PTHR28259:SF1">
    <property type="entry name" value="FLUORIDE EXPORT PROTEIN 1-RELATED"/>
    <property type="match status" value="1"/>
</dbReference>
<accession>I3E8J5</accession>
<keyword evidence="12" id="KW-1185">Reference proteome</keyword>
<feature type="transmembrane region" description="Helical" evidence="10">
    <location>
        <begin position="63"/>
        <end position="84"/>
    </location>
</feature>
<keyword evidence="3 10" id="KW-0812">Transmembrane</keyword>
<comment type="similarity">
    <text evidence="7 10">Belongs to the fluoride channel Fluc/FEX (TC 1.A.43) family.</text>
</comment>
<keyword evidence="10" id="KW-0406">Ion transport</keyword>
<proteinExistence type="inferred from homology"/>
<comment type="activity regulation">
    <text evidence="10">Na(+) is not transported, but it plays an essential structural role and its presence is essential for fluoride channel function.</text>
</comment>
<organism evidence="11 12">
    <name type="scientific">Bacillus methanolicus (strain MGA3 / ATCC 53907)</name>
    <dbReference type="NCBI Taxonomy" id="796606"/>
    <lineage>
        <taxon>Bacteria</taxon>
        <taxon>Bacillati</taxon>
        <taxon>Bacillota</taxon>
        <taxon>Bacilli</taxon>
        <taxon>Bacillales</taxon>
        <taxon>Bacillaceae</taxon>
        <taxon>Bacillus</taxon>
    </lineage>
</organism>
<evidence type="ECO:0000256" key="6">
    <source>
        <dbReference type="ARBA" id="ARBA00023303"/>
    </source>
</evidence>